<comment type="caution">
    <text evidence="2">The sequence shown here is derived from an EMBL/GenBank/DDBJ whole genome shotgun (WGS) entry which is preliminary data.</text>
</comment>
<dbReference type="InterPro" id="IPR021975">
    <property type="entry name" value="Rifampin_Arr"/>
</dbReference>
<dbReference type="InterPro" id="IPR011990">
    <property type="entry name" value="TPR-like_helical_dom_sf"/>
</dbReference>
<dbReference type="Gene3D" id="3.20.170.40">
    <property type="entry name" value="Rifampin ADP-ribosyltransferase domain"/>
    <property type="match status" value="1"/>
</dbReference>
<dbReference type="AlphaFoldDB" id="A0A420BET8"/>
<accession>A0A420BET8</accession>
<keyword evidence="2" id="KW-0808">Transferase</keyword>
<gene>
    <name evidence="2" type="ORF">DFQ12_0037</name>
</gene>
<proteinExistence type="predicted"/>
<dbReference type="SUPFAM" id="SSF48452">
    <property type="entry name" value="TPR-like"/>
    <property type="match status" value="1"/>
</dbReference>
<evidence type="ECO:0000313" key="2">
    <source>
        <dbReference type="EMBL" id="RKE55208.1"/>
    </source>
</evidence>
<dbReference type="Gene3D" id="1.25.40.10">
    <property type="entry name" value="Tetratricopeptide repeat domain"/>
    <property type="match status" value="1"/>
</dbReference>
<sequence>MHVDFKSPCAKGTFGDVKKDTRMEFSPFNNVVKLCLQGMSMEEAKHTEEALRLFMQAWNEATDDHEHFLAAYYIARNQEAISDRLTWLEAALSHALKLNDDTVKSALPNLYLNLAKCYEALGDSDKSHGYADLAAVLGEKPSDTGPFYHGTRADLPVGALLTAGGNSNYQSELTMNHIYFTALVNGAGLAAALARGDGRERVYIIEPVGSYENDPNLTDKKFPGNPTRSYRSTMALKIIGEVSDWVRPSSEELQRFRERLAKGNGEIIN</sequence>
<evidence type="ECO:0000259" key="1">
    <source>
        <dbReference type="Pfam" id="PF12120"/>
    </source>
</evidence>
<dbReference type="NCBIfam" id="NF033144">
    <property type="entry name" value="rifampin_ARR"/>
    <property type="match status" value="1"/>
</dbReference>
<dbReference type="Pfam" id="PF12120">
    <property type="entry name" value="Arr-ms"/>
    <property type="match status" value="1"/>
</dbReference>
<dbReference type="GO" id="GO:0016740">
    <property type="term" value="F:transferase activity"/>
    <property type="evidence" value="ECO:0007669"/>
    <property type="project" value="UniProtKB-KW"/>
</dbReference>
<dbReference type="Proteomes" id="UP000286246">
    <property type="component" value="Unassembled WGS sequence"/>
</dbReference>
<reference evidence="2 3" key="1">
    <citation type="submission" date="2018-09" db="EMBL/GenBank/DDBJ databases">
        <title>Genomic Encyclopedia of Type Strains, Phase III (KMG-III): the genomes of soil and plant-associated and newly described type strains.</title>
        <authorList>
            <person name="Whitman W."/>
        </authorList>
    </citation>
    <scope>NUCLEOTIDE SEQUENCE [LARGE SCALE GENOMIC DNA]</scope>
    <source>
        <strain evidence="2 3">CECT 7938</strain>
    </source>
</reference>
<evidence type="ECO:0000313" key="3">
    <source>
        <dbReference type="Proteomes" id="UP000286246"/>
    </source>
</evidence>
<dbReference type="EMBL" id="RAPY01000001">
    <property type="protein sequence ID" value="RKE55208.1"/>
    <property type="molecule type" value="Genomic_DNA"/>
</dbReference>
<name>A0A420BET8_SPHD1</name>
<organism evidence="2 3">
    <name type="scientific">Sphingobacterium detergens</name>
    <dbReference type="NCBI Taxonomy" id="1145106"/>
    <lineage>
        <taxon>Bacteria</taxon>
        <taxon>Pseudomonadati</taxon>
        <taxon>Bacteroidota</taxon>
        <taxon>Sphingobacteriia</taxon>
        <taxon>Sphingobacteriales</taxon>
        <taxon>Sphingobacteriaceae</taxon>
        <taxon>Sphingobacterium</taxon>
    </lineage>
</organism>
<feature type="domain" description="Rifampin ADP-ribosyltransferase" evidence="1">
    <location>
        <begin position="147"/>
        <end position="245"/>
    </location>
</feature>
<dbReference type="InterPro" id="IPR038611">
    <property type="entry name" value="Arr_sf"/>
</dbReference>
<protein>
    <submittedName>
        <fullName evidence="2">Rifampin ADP-ribosylating transferase</fullName>
    </submittedName>
</protein>
<keyword evidence="3" id="KW-1185">Reference proteome</keyword>